<evidence type="ECO:0000256" key="1">
    <source>
        <dbReference type="ARBA" id="ARBA00023002"/>
    </source>
</evidence>
<dbReference type="Pfam" id="PF13602">
    <property type="entry name" value="ADH_zinc_N_2"/>
    <property type="match status" value="1"/>
</dbReference>
<accession>A0A9E8HKY4</accession>
<dbReference type="CDD" id="cd05289">
    <property type="entry name" value="MDR_like_2"/>
    <property type="match status" value="1"/>
</dbReference>
<dbReference type="Gene3D" id="3.40.50.720">
    <property type="entry name" value="NAD(P)-binding Rossmann-like Domain"/>
    <property type="match status" value="1"/>
</dbReference>
<reference evidence="3" key="1">
    <citation type="submission" date="2022-07" db="EMBL/GenBank/DDBJ databases">
        <title>Alkalimarinus sp. nov., isolated from gut of a Alitta virens.</title>
        <authorList>
            <person name="Yang A.I."/>
            <person name="Shin N.-R."/>
        </authorList>
    </citation>
    <scope>NUCLEOTIDE SEQUENCE</scope>
    <source>
        <strain evidence="3">FA028</strain>
    </source>
</reference>
<proteinExistence type="predicted"/>
<organism evidence="3 4">
    <name type="scientific">Alkalimarinus sediminis</name>
    <dbReference type="NCBI Taxonomy" id="1632866"/>
    <lineage>
        <taxon>Bacteria</taxon>
        <taxon>Pseudomonadati</taxon>
        <taxon>Pseudomonadota</taxon>
        <taxon>Gammaproteobacteria</taxon>
        <taxon>Alteromonadales</taxon>
        <taxon>Alteromonadaceae</taxon>
        <taxon>Alkalimarinus</taxon>
    </lineage>
</organism>
<dbReference type="GO" id="GO:0008270">
    <property type="term" value="F:zinc ion binding"/>
    <property type="evidence" value="ECO:0007669"/>
    <property type="project" value="InterPro"/>
</dbReference>
<dbReference type="InterPro" id="IPR020843">
    <property type="entry name" value="ER"/>
</dbReference>
<evidence type="ECO:0000313" key="3">
    <source>
        <dbReference type="EMBL" id="UZW75252.1"/>
    </source>
</evidence>
<dbReference type="EMBL" id="CP101527">
    <property type="protein sequence ID" value="UZW75252.1"/>
    <property type="molecule type" value="Genomic_DNA"/>
</dbReference>
<sequence>MMKSVEYTRFGEPDVLQLAERPVPLPAGQQVRVKVLAAGLNPIDYKTRKGLGFVAGQIAPQLDSGVGWVPGYDIAGEVDAVGEDCRDWRVGDRVMGMIGFPLEGGGYAEYVMTTPDMLCRVPERLSLEHAAGVPLAALTAWQALFEVGSVKEGDKVLIHAAAGGVGHFAVQFAKARGAYVIATASARNHDYLHEIGVDEAIDYTQTDFVDACYGLDFVLDTMGGDIGHWSLGVVAATGQMVTVPTVTAEQIIKEGEKRGIKTAGLTVYPDQEALMAIAELIETEDVIVHIDKRFPLHEANKAHTELETGHVRGKLVLTMK</sequence>
<dbReference type="InterPro" id="IPR011032">
    <property type="entry name" value="GroES-like_sf"/>
</dbReference>
<dbReference type="AlphaFoldDB" id="A0A9E8HKY4"/>
<dbReference type="SMART" id="SM00829">
    <property type="entry name" value="PKS_ER"/>
    <property type="match status" value="1"/>
</dbReference>
<evidence type="ECO:0000313" key="4">
    <source>
        <dbReference type="Proteomes" id="UP001164472"/>
    </source>
</evidence>
<dbReference type="Proteomes" id="UP001164472">
    <property type="component" value="Chromosome"/>
</dbReference>
<dbReference type="KEGG" id="asem:NNL22_01205"/>
<dbReference type="RefSeq" id="WP_251810916.1">
    <property type="nucleotide sequence ID" value="NZ_CP101527.1"/>
</dbReference>
<dbReference type="Gene3D" id="3.90.180.10">
    <property type="entry name" value="Medium-chain alcohol dehydrogenases, catalytic domain"/>
    <property type="match status" value="1"/>
</dbReference>
<dbReference type="PROSITE" id="PS01162">
    <property type="entry name" value="QOR_ZETA_CRYSTAL"/>
    <property type="match status" value="1"/>
</dbReference>
<feature type="domain" description="Enoyl reductase (ER)" evidence="2">
    <location>
        <begin position="11"/>
        <end position="317"/>
    </location>
</feature>
<gene>
    <name evidence="3" type="ORF">NNL22_01205</name>
</gene>
<dbReference type="GO" id="GO:0016491">
    <property type="term" value="F:oxidoreductase activity"/>
    <property type="evidence" value="ECO:0007669"/>
    <property type="project" value="UniProtKB-KW"/>
</dbReference>
<dbReference type="SUPFAM" id="SSF51735">
    <property type="entry name" value="NAD(P)-binding Rossmann-fold domains"/>
    <property type="match status" value="1"/>
</dbReference>
<keyword evidence="4" id="KW-1185">Reference proteome</keyword>
<keyword evidence="1" id="KW-0560">Oxidoreductase</keyword>
<protein>
    <submittedName>
        <fullName evidence="3">NADP-dependent oxidoreductase</fullName>
    </submittedName>
</protein>
<dbReference type="PANTHER" id="PTHR11695:SF294">
    <property type="entry name" value="RETICULON-4-INTERACTING PROTEIN 1, MITOCHONDRIAL"/>
    <property type="match status" value="1"/>
</dbReference>
<dbReference type="Pfam" id="PF08240">
    <property type="entry name" value="ADH_N"/>
    <property type="match status" value="1"/>
</dbReference>
<dbReference type="InterPro" id="IPR050700">
    <property type="entry name" value="YIM1/Zinc_Alcohol_DH_Fams"/>
</dbReference>
<name>A0A9E8HKY4_9ALTE</name>
<dbReference type="SUPFAM" id="SSF50129">
    <property type="entry name" value="GroES-like"/>
    <property type="match status" value="1"/>
</dbReference>
<dbReference type="InterPro" id="IPR002364">
    <property type="entry name" value="Quin_OxRdtase/zeta-crystal_CS"/>
</dbReference>
<dbReference type="InterPro" id="IPR036291">
    <property type="entry name" value="NAD(P)-bd_dom_sf"/>
</dbReference>
<dbReference type="PANTHER" id="PTHR11695">
    <property type="entry name" value="ALCOHOL DEHYDROGENASE RELATED"/>
    <property type="match status" value="1"/>
</dbReference>
<evidence type="ECO:0000259" key="2">
    <source>
        <dbReference type="SMART" id="SM00829"/>
    </source>
</evidence>
<dbReference type="InterPro" id="IPR013154">
    <property type="entry name" value="ADH-like_N"/>
</dbReference>